<protein>
    <submittedName>
        <fullName evidence="4">Flavin-dependent dehydrogenase</fullName>
    </submittedName>
</protein>
<proteinExistence type="inferred from homology"/>
<dbReference type="GO" id="GO:0016491">
    <property type="term" value="F:oxidoreductase activity"/>
    <property type="evidence" value="ECO:0007669"/>
    <property type="project" value="UniProtKB-KW"/>
</dbReference>
<reference evidence="4" key="1">
    <citation type="submission" date="2020-11" db="EMBL/GenBank/DDBJ databases">
        <title>Sequencing the genomes of 1000 actinobacteria strains.</title>
        <authorList>
            <person name="Klenk H.-P."/>
        </authorList>
    </citation>
    <scope>NUCLEOTIDE SEQUENCE</scope>
    <source>
        <strain evidence="4">DSM 45356</strain>
    </source>
</reference>
<comment type="caution">
    <text evidence="4">The sequence shown here is derived from an EMBL/GenBank/DDBJ whole genome shotgun (WGS) entry which is preliminary data.</text>
</comment>
<dbReference type="InterPro" id="IPR050816">
    <property type="entry name" value="Flavin-dep_Halogenase_NPB"/>
</dbReference>
<dbReference type="Gene3D" id="3.30.9.100">
    <property type="match status" value="1"/>
</dbReference>
<keyword evidence="5" id="KW-1185">Reference proteome</keyword>
<dbReference type="GO" id="GO:0071949">
    <property type="term" value="F:FAD binding"/>
    <property type="evidence" value="ECO:0007669"/>
    <property type="project" value="InterPro"/>
</dbReference>
<accession>A0A8J7GD50</accession>
<dbReference type="Proteomes" id="UP000622552">
    <property type="component" value="Unassembled WGS sequence"/>
</dbReference>
<evidence type="ECO:0000313" key="5">
    <source>
        <dbReference type="Proteomes" id="UP000622552"/>
    </source>
</evidence>
<dbReference type="PRINTS" id="PR00420">
    <property type="entry name" value="RNGMNOXGNASE"/>
</dbReference>
<dbReference type="InterPro" id="IPR036188">
    <property type="entry name" value="FAD/NAD-bd_sf"/>
</dbReference>
<keyword evidence="1" id="KW-0560">Oxidoreductase</keyword>
<dbReference type="PANTHER" id="PTHR43747:SF5">
    <property type="entry name" value="FAD-BINDING DOMAIN-CONTAINING PROTEIN"/>
    <property type="match status" value="1"/>
</dbReference>
<dbReference type="EMBL" id="JADOUF010000001">
    <property type="protein sequence ID" value="MBG6136434.1"/>
    <property type="molecule type" value="Genomic_DNA"/>
</dbReference>
<dbReference type="RefSeq" id="WP_231398785.1">
    <property type="nucleotide sequence ID" value="NZ_BONS01000015.1"/>
</dbReference>
<dbReference type="Gene3D" id="3.50.50.60">
    <property type="entry name" value="FAD/NAD(P)-binding domain"/>
    <property type="match status" value="1"/>
</dbReference>
<organism evidence="4 5">
    <name type="scientific">Longispora fulva</name>
    <dbReference type="NCBI Taxonomy" id="619741"/>
    <lineage>
        <taxon>Bacteria</taxon>
        <taxon>Bacillati</taxon>
        <taxon>Actinomycetota</taxon>
        <taxon>Actinomycetes</taxon>
        <taxon>Micromonosporales</taxon>
        <taxon>Micromonosporaceae</taxon>
        <taxon>Longispora</taxon>
    </lineage>
</organism>
<evidence type="ECO:0000259" key="3">
    <source>
        <dbReference type="Pfam" id="PF01494"/>
    </source>
</evidence>
<dbReference type="InterPro" id="IPR002938">
    <property type="entry name" value="FAD-bd"/>
</dbReference>
<gene>
    <name evidence="4" type="ORF">IW245_002628</name>
</gene>
<evidence type="ECO:0000256" key="1">
    <source>
        <dbReference type="ARBA" id="ARBA00023002"/>
    </source>
</evidence>
<evidence type="ECO:0000256" key="2">
    <source>
        <dbReference type="ARBA" id="ARBA00038396"/>
    </source>
</evidence>
<name>A0A8J7GD50_9ACTN</name>
<sequence length="589" mass="65525">MIQPRYDVVIMGGGPAGATLGAQLARSTNLSVVIFEKEIMPREHIGESLAHPTLPAMEEIGVLRKFVDSDFWVKKYGGIFQWGTGDPSVGFFDHRSFLEDGEQRWTGHVNREEFDHMLLLHAEECGAEVHQGVSVSAFEPGVDGGDATVTLRDGTVIRAGFFVDASGRRNSIAAKQKRAWLSKYKNIAIWRHYVGARHGYTIEADWNIFRERNQSPITCAAFNDGWCWYIPVMKVIDGERRMTHSVGIVTIPGILQEPGKDFTDPAIFDAVLQEIPLIRDLVTGAEPITEKLLTATNYSMINGSFADYDERWMLIGDAAYFVDPLFSSGVAFAMHHALSAALVLRVTADPAVSAEHKRDVWRDYDGEWHAIAQSFSLAIDQWYHAIGKDNPDSVYWRTRGGATDLDIRDKTFESLLSTTLEPDLLRVMTDVNGTQEDLDIDGPYMRAYAQADPGEPKPDDVLRTAPAVNVREGMALGIPGFKGFVPPWELPTEERAAIASYWRDPIENGDAIVSPLAEAIGCHRFTLGDIEIRSFADLDGGYALWELLAAGPVRYSDLREQIAEPQAQFLKLLLRARMVTFDDTSVGVE</sequence>
<feature type="domain" description="FAD-binding" evidence="3">
    <location>
        <begin position="6"/>
        <end position="173"/>
    </location>
</feature>
<dbReference type="SUPFAM" id="SSF51905">
    <property type="entry name" value="FAD/NAD(P)-binding domain"/>
    <property type="match status" value="1"/>
</dbReference>
<dbReference type="Pfam" id="PF01494">
    <property type="entry name" value="FAD_binding_3"/>
    <property type="match status" value="1"/>
</dbReference>
<dbReference type="AlphaFoldDB" id="A0A8J7GD50"/>
<comment type="similarity">
    <text evidence="2">Belongs to the flavin-dependent halogenase family. Bacterial tryptophan halogenase subfamily.</text>
</comment>
<evidence type="ECO:0000313" key="4">
    <source>
        <dbReference type="EMBL" id="MBG6136434.1"/>
    </source>
</evidence>
<dbReference type="PANTHER" id="PTHR43747">
    <property type="entry name" value="FAD-BINDING PROTEIN"/>
    <property type="match status" value="1"/>
</dbReference>